<keyword evidence="2" id="KW-0812">Transmembrane</keyword>
<feature type="region of interest" description="Disordered" evidence="1">
    <location>
        <begin position="1"/>
        <end position="92"/>
    </location>
</feature>
<feature type="region of interest" description="Disordered" evidence="1">
    <location>
        <begin position="315"/>
        <end position="336"/>
    </location>
</feature>
<keyword evidence="4" id="KW-1185">Reference proteome</keyword>
<feature type="transmembrane region" description="Helical" evidence="2">
    <location>
        <begin position="237"/>
        <end position="262"/>
    </location>
</feature>
<evidence type="ECO:0000313" key="4">
    <source>
        <dbReference type="Proteomes" id="UP001209570"/>
    </source>
</evidence>
<keyword evidence="2" id="KW-0472">Membrane</keyword>
<gene>
    <name evidence="3" type="ORF">P43SY_007763</name>
</gene>
<organism evidence="3 4">
    <name type="scientific">Pythium insidiosum</name>
    <name type="common">Pythiosis disease agent</name>
    <dbReference type="NCBI Taxonomy" id="114742"/>
    <lineage>
        <taxon>Eukaryota</taxon>
        <taxon>Sar</taxon>
        <taxon>Stramenopiles</taxon>
        <taxon>Oomycota</taxon>
        <taxon>Peronosporomycetes</taxon>
        <taxon>Pythiales</taxon>
        <taxon>Pythiaceae</taxon>
        <taxon>Pythium</taxon>
    </lineage>
</organism>
<proteinExistence type="predicted"/>
<reference evidence="3" key="1">
    <citation type="submission" date="2021-12" db="EMBL/GenBank/DDBJ databases">
        <title>Prjna785345.</title>
        <authorList>
            <person name="Rujirawat T."/>
            <person name="Krajaejun T."/>
        </authorList>
    </citation>
    <scope>NUCLEOTIDE SEQUENCE</scope>
    <source>
        <strain evidence="3">Pi057C3</strain>
    </source>
</reference>
<evidence type="ECO:0000256" key="2">
    <source>
        <dbReference type="SAM" id="Phobius"/>
    </source>
</evidence>
<feature type="compositionally biased region" description="Low complexity" evidence="1">
    <location>
        <begin position="1"/>
        <end position="27"/>
    </location>
</feature>
<name>A0AAD5LCT2_PYTIN</name>
<feature type="compositionally biased region" description="Polar residues" evidence="1">
    <location>
        <begin position="83"/>
        <end position="92"/>
    </location>
</feature>
<sequence length="375" mass="40538">MAMSSSSSSSSSFSASSSSSSSISSDSRSPRRVKRSNATATAVGSAGSDGESDREPMDVGDTELVPDGSRLTIEDVLKDRTGEGTTAPKTSATGADSCMWYENKQCTVPRSCFDCLNTRISSDRCMVDPYGVCVSAKQYTDRLDFRRALPPNVIQAGNNLFPASNTSYCPSEDPYCAPCRAAWSNPFGNSKLSYLRYCRGVGGCVCIQACETPTRTENTIMQRCTPFGANAPSTKTVYMSVAIMAGLCCVFALATLAVRVWVRRSDRRDGRGQPFMPRAPRREPTGPQLSLSGWRSMREKLIETERGQLQGDISNHTETRTDTTTTLSVPVIDNTPGPAVQVEHGEGYRPISPSELAHRQVALAVTTTETSDPRP</sequence>
<dbReference type="EMBL" id="JAKCXM010000345">
    <property type="protein sequence ID" value="KAJ0395438.1"/>
    <property type="molecule type" value="Genomic_DNA"/>
</dbReference>
<evidence type="ECO:0000256" key="1">
    <source>
        <dbReference type="SAM" id="MobiDB-lite"/>
    </source>
</evidence>
<feature type="region of interest" description="Disordered" evidence="1">
    <location>
        <begin position="267"/>
        <end position="291"/>
    </location>
</feature>
<dbReference type="AlphaFoldDB" id="A0AAD5LCT2"/>
<protein>
    <submittedName>
        <fullName evidence="3">Uncharacterized protein</fullName>
    </submittedName>
</protein>
<comment type="caution">
    <text evidence="3">The sequence shown here is derived from an EMBL/GenBank/DDBJ whole genome shotgun (WGS) entry which is preliminary data.</text>
</comment>
<keyword evidence="2" id="KW-1133">Transmembrane helix</keyword>
<accession>A0AAD5LCT2</accession>
<evidence type="ECO:0000313" key="3">
    <source>
        <dbReference type="EMBL" id="KAJ0395438.1"/>
    </source>
</evidence>
<feature type="compositionally biased region" description="Basic and acidic residues" evidence="1">
    <location>
        <begin position="72"/>
        <end position="82"/>
    </location>
</feature>
<dbReference type="Proteomes" id="UP001209570">
    <property type="component" value="Unassembled WGS sequence"/>
</dbReference>